<feature type="region of interest" description="Disordered" evidence="9">
    <location>
        <begin position="882"/>
        <end position="902"/>
    </location>
</feature>
<feature type="region of interest" description="Disordered" evidence="9">
    <location>
        <begin position="739"/>
        <end position="767"/>
    </location>
</feature>
<dbReference type="SMART" id="SM00050">
    <property type="entry name" value="DISIN"/>
    <property type="match status" value="1"/>
</dbReference>
<evidence type="ECO:0000256" key="4">
    <source>
        <dbReference type="ARBA" id="ARBA00023136"/>
    </source>
</evidence>
<dbReference type="InterPro" id="IPR001590">
    <property type="entry name" value="Peptidase_M12B"/>
</dbReference>
<dbReference type="Pfam" id="PF01562">
    <property type="entry name" value="Pep_M12B_propep"/>
    <property type="match status" value="1"/>
</dbReference>
<dbReference type="SUPFAM" id="SSF57552">
    <property type="entry name" value="Blood coagulation inhibitor (disintegrin)"/>
    <property type="match status" value="1"/>
</dbReference>
<evidence type="ECO:0000313" key="15">
    <source>
        <dbReference type="EMBL" id="JAR92103.1"/>
    </source>
</evidence>
<dbReference type="InterPro" id="IPR036436">
    <property type="entry name" value="Disintegrin_dom_sf"/>
</dbReference>
<dbReference type="PANTHER" id="PTHR11905">
    <property type="entry name" value="ADAM A DISINTEGRIN AND METALLOPROTEASE DOMAIN"/>
    <property type="match status" value="1"/>
</dbReference>
<dbReference type="InterPro" id="IPR024079">
    <property type="entry name" value="MetalloPept_cat_dom_sf"/>
</dbReference>
<dbReference type="Gene3D" id="3.40.390.10">
    <property type="entry name" value="Collagenase (Catalytic Domain)"/>
    <property type="match status" value="1"/>
</dbReference>
<feature type="compositionally biased region" description="Basic and acidic residues" evidence="9">
    <location>
        <begin position="1010"/>
        <end position="1021"/>
    </location>
</feature>
<dbReference type="Pfam" id="PF00200">
    <property type="entry name" value="Disintegrin"/>
    <property type="match status" value="1"/>
</dbReference>
<dbReference type="GO" id="GO:0046872">
    <property type="term" value="F:metal ion binding"/>
    <property type="evidence" value="ECO:0007669"/>
    <property type="project" value="UniProtKB-KW"/>
</dbReference>
<feature type="signal peptide" evidence="11">
    <location>
        <begin position="1"/>
        <end position="21"/>
    </location>
</feature>
<dbReference type="InterPro" id="IPR018358">
    <property type="entry name" value="Disintegrin_CS"/>
</dbReference>
<feature type="compositionally biased region" description="Basic and acidic residues" evidence="9">
    <location>
        <begin position="985"/>
        <end position="995"/>
    </location>
</feature>
<dbReference type="PROSITE" id="PS50215">
    <property type="entry name" value="ADAM_MEPRO"/>
    <property type="match status" value="1"/>
</dbReference>
<evidence type="ECO:0000256" key="2">
    <source>
        <dbReference type="ARBA" id="ARBA00022692"/>
    </source>
</evidence>
<keyword evidence="4 10" id="KW-0472">Membrane</keyword>
<dbReference type="Pfam" id="PF08516">
    <property type="entry name" value="ADAM_CR"/>
    <property type="match status" value="1"/>
</dbReference>
<feature type="binding site" evidence="8">
    <location>
        <position position="390"/>
    </location>
    <ligand>
        <name>Zn(2+)</name>
        <dbReference type="ChEBI" id="CHEBI:29105"/>
        <note>catalytic</note>
    </ligand>
</feature>
<protein>
    <submittedName>
        <fullName evidence="15">Putative disintegrin and metalloproteinase domain-containing protein 12 isoform x8</fullName>
    </submittedName>
</protein>
<dbReference type="Gene3D" id="4.10.70.10">
    <property type="entry name" value="Disintegrin domain"/>
    <property type="match status" value="1"/>
</dbReference>
<evidence type="ECO:0000256" key="7">
    <source>
        <dbReference type="PROSITE-ProRule" id="PRU00076"/>
    </source>
</evidence>
<keyword evidence="8" id="KW-0479">Metal-binding</keyword>
<dbReference type="InterPro" id="IPR006586">
    <property type="entry name" value="ADAM_Cys-rich"/>
</dbReference>
<evidence type="ECO:0000256" key="8">
    <source>
        <dbReference type="PROSITE-ProRule" id="PRU00276"/>
    </source>
</evidence>
<feature type="compositionally biased region" description="Low complexity" evidence="9">
    <location>
        <begin position="739"/>
        <end position="764"/>
    </location>
</feature>
<dbReference type="AlphaFoldDB" id="A0A147BMU7"/>
<dbReference type="InterPro" id="IPR000742">
    <property type="entry name" value="EGF"/>
</dbReference>
<dbReference type="PROSITE" id="PS50026">
    <property type="entry name" value="EGF_3"/>
    <property type="match status" value="1"/>
</dbReference>
<feature type="disulfide bond" evidence="6">
    <location>
        <begin position="521"/>
        <end position="541"/>
    </location>
</feature>
<evidence type="ECO:0000256" key="11">
    <source>
        <dbReference type="SAM" id="SignalP"/>
    </source>
</evidence>
<feature type="domain" description="EGF-like" evidence="12">
    <location>
        <begin position="696"/>
        <end position="733"/>
    </location>
</feature>
<dbReference type="FunFam" id="3.40.390.10:FF:000002">
    <property type="entry name" value="Disintegrin and metalloproteinase domain-containing protein 22"/>
    <property type="match status" value="1"/>
</dbReference>
<evidence type="ECO:0000256" key="9">
    <source>
        <dbReference type="SAM" id="MobiDB-lite"/>
    </source>
</evidence>
<comment type="subcellular location">
    <subcellularLocation>
        <location evidence="1">Membrane</location>
        <topology evidence="1">Single-pass type I membrane protein</topology>
    </subcellularLocation>
</comment>
<keyword evidence="5 7" id="KW-1015">Disulfide bond</keyword>
<dbReference type="PROSITE" id="PS00022">
    <property type="entry name" value="EGF_1"/>
    <property type="match status" value="1"/>
</dbReference>
<reference evidence="15" key="1">
    <citation type="journal article" date="2018" name="PLoS Negl. Trop. Dis.">
        <title>Sialome diversity of ticks revealed by RNAseq of single tick salivary glands.</title>
        <authorList>
            <person name="Perner J."/>
            <person name="Kropackova S."/>
            <person name="Kopacek P."/>
            <person name="Ribeiro J.M."/>
        </authorList>
    </citation>
    <scope>NUCLEOTIDE SEQUENCE</scope>
    <source>
        <strain evidence="15">Siblings of single egg batch collected in Ceske Budejovice</strain>
        <tissue evidence="15">Salivary glands</tissue>
    </source>
</reference>
<keyword evidence="8" id="KW-0862">Zinc</keyword>
<dbReference type="Gene3D" id="2.10.25.10">
    <property type="entry name" value="Laminin"/>
    <property type="match status" value="1"/>
</dbReference>
<dbReference type="PRINTS" id="PR00289">
    <property type="entry name" value="DISINTEGRIN"/>
</dbReference>
<feature type="chain" id="PRO_5007542579" evidence="11">
    <location>
        <begin position="22"/>
        <end position="1123"/>
    </location>
</feature>
<dbReference type="GO" id="GO:0005886">
    <property type="term" value="C:plasma membrane"/>
    <property type="evidence" value="ECO:0007669"/>
    <property type="project" value="UniProtKB-ARBA"/>
</dbReference>
<evidence type="ECO:0000256" key="3">
    <source>
        <dbReference type="ARBA" id="ARBA00022989"/>
    </source>
</evidence>
<keyword evidence="2 10" id="KW-0812">Transmembrane</keyword>
<keyword evidence="11" id="KW-0732">Signal</keyword>
<evidence type="ECO:0000256" key="6">
    <source>
        <dbReference type="PROSITE-ProRule" id="PRU00068"/>
    </source>
</evidence>
<dbReference type="Pfam" id="PF07974">
    <property type="entry name" value="EGF_2"/>
    <property type="match status" value="1"/>
</dbReference>
<dbReference type="Pfam" id="PF01421">
    <property type="entry name" value="Reprolysin"/>
    <property type="match status" value="1"/>
</dbReference>
<keyword evidence="15" id="KW-0401">Integrin</keyword>
<dbReference type="GO" id="GO:0006508">
    <property type="term" value="P:proteolysis"/>
    <property type="evidence" value="ECO:0007669"/>
    <property type="project" value="InterPro"/>
</dbReference>
<feature type="region of interest" description="Disordered" evidence="9">
    <location>
        <begin position="816"/>
        <end position="852"/>
    </location>
</feature>
<organism evidence="15">
    <name type="scientific">Ixodes ricinus</name>
    <name type="common">Common tick</name>
    <name type="synonym">Acarus ricinus</name>
    <dbReference type="NCBI Taxonomy" id="34613"/>
    <lineage>
        <taxon>Eukaryota</taxon>
        <taxon>Metazoa</taxon>
        <taxon>Ecdysozoa</taxon>
        <taxon>Arthropoda</taxon>
        <taxon>Chelicerata</taxon>
        <taxon>Arachnida</taxon>
        <taxon>Acari</taxon>
        <taxon>Parasitiformes</taxon>
        <taxon>Ixodida</taxon>
        <taxon>Ixodoidea</taxon>
        <taxon>Ixodidae</taxon>
        <taxon>Ixodinae</taxon>
        <taxon>Ixodes</taxon>
    </lineage>
</organism>
<dbReference type="PROSITE" id="PS00427">
    <property type="entry name" value="DISINTEGRIN_1"/>
    <property type="match status" value="1"/>
</dbReference>
<dbReference type="FunFam" id="4.10.70.10:FF:000001">
    <property type="entry name" value="Disintegrin and metalloproteinase domain-containing protein 22"/>
    <property type="match status" value="1"/>
</dbReference>
<feature type="binding site" evidence="8">
    <location>
        <position position="394"/>
    </location>
    <ligand>
        <name>Zn(2+)</name>
        <dbReference type="ChEBI" id="CHEBI:29105"/>
        <note>catalytic</note>
    </ligand>
</feature>
<dbReference type="InterPro" id="IPR002870">
    <property type="entry name" value="Peptidase_M12B_N"/>
</dbReference>
<dbReference type="InterPro" id="IPR013111">
    <property type="entry name" value="EGF_extracell"/>
</dbReference>
<feature type="transmembrane region" description="Helical" evidence="10">
    <location>
        <begin position="787"/>
        <end position="809"/>
    </location>
</feature>
<feature type="compositionally biased region" description="Acidic residues" evidence="9">
    <location>
        <begin position="1040"/>
        <end position="1049"/>
    </location>
</feature>
<sequence>MRGRLCLALLLLVHAALPLLAEPVSRAKRKREADSAFDELPDNSRLLVVDRLKRYPENERLIASIPSRIYEVIYPVQVRHHEKLGISTRDATANKTNKHFHQTSLLIKAFHYKFRLELELNDYLLAPKMLQKHLHPDGIWQLSSQEVEHCYYHGTIKDYPGAVAAFRTCSGISGIIHIRNETFVIHPFYGGDLSRLHPHVIYKYFNVNKNPYICGNSRMHEWGFKHFRKTLPVPPRFKTRIHPRADKRDVREVYKFIELALVLDQAMFDARNSTKSEVMSDAIQIVNCVDMYFRTVNTRVSIVYLETWATGDQVEHTNDIRQALLNFVDYSSKNLYKQAVDATHLLTGRHFPSREVGMAIPDTVCTAKAVGISQDTNVYEPHLVASTVTHMLGHNLGMSHDDGGNCQCQDSWGCIMAPGILGTNHIQPYHFSSCSLEEYINALRIGHGICLFNKPGQLEDFRTCGNGIKEQDEDCDCGTMEECAKGDPCCDPITCKLRVEANCSAGPCCENCKLRSAGQLCRTPESECDIPEFCDGRSGECPGNIYKKNGQECKKGSGFCYRGKCQTSDEQCEYIWGFGAKRSDEKCFGEFNVQGSVSGNCGQDGRGGYLKCSREHMLCGTLQCQRGTRTPLVVGMEKLYTRTIISIEGSEFECKVSTGSISSDIPDIGIVWDGTKCGPAKICVNKSCLPVEHFRELGVCPSNNLQLACSGHGVCSNVNTCYCDEGYLGPDCSQRANATEPPTLAPAATPAAPHAPPTTADTGAQTNKSLKTTSYVGRKDALSTPSLVIVLVSVVGGVFIFFALLATCYSRRSTMPKLEQAPGPKKPPGARHKVALPPAAKKEEDGTHGNASSAAAAAAAAAALDSRIITFGSMPSYREDKLQELKRKQSQSLQDDGEMDETSTFMELSPNNLAKDGARWGGHPGDTLSEVERTLKSLNGYHEEILEALHSASSHASPGQDSRRDLPPRAGMLPPDPDQSPGEPIRIRNLEDLLRQLEPAGALEPGGSERLSEPEADRHYLDGGSPYGLRYLLEDAYAQPDEEEEESEDGATALYATGGPPPPRQRSASEEALPQALAAFPHSLPSPPSEESGSLEESAFQPPLLPGPPRRPRPKKKFPEYKV</sequence>
<dbReference type="GO" id="GO:0004222">
    <property type="term" value="F:metalloendopeptidase activity"/>
    <property type="evidence" value="ECO:0007669"/>
    <property type="project" value="InterPro"/>
</dbReference>
<dbReference type="SMART" id="SM00608">
    <property type="entry name" value="ACR"/>
    <property type="match status" value="1"/>
</dbReference>
<dbReference type="EMBL" id="GEGO01003301">
    <property type="protein sequence ID" value="JAR92103.1"/>
    <property type="molecule type" value="Transcribed_RNA"/>
</dbReference>
<feature type="domain" description="Disintegrin" evidence="13">
    <location>
        <begin position="461"/>
        <end position="549"/>
    </location>
</feature>
<dbReference type="GO" id="GO:0007229">
    <property type="term" value="P:integrin-mediated signaling pathway"/>
    <property type="evidence" value="ECO:0007669"/>
    <property type="project" value="UniProtKB-KW"/>
</dbReference>
<dbReference type="PANTHER" id="PTHR11905:SF237">
    <property type="entry name" value="MIND-MELD, ISOFORM J"/>
    <property type="match status" value="1"/>
</dbReference>
<evidence type="ECO:0000259" key="12">
    <source>
        <dbReference type="PROSITE" id="PS50026"/>
    </source>
</evidence>
<name>A0A147BMU7_IXORI</name>
<feature type="binding site" evidence="8">
    <location>
        <position position="400"/>
    </location>
    <ligand>
        <name>Zn(2+)</name>
        <dbReference type="ChEBI" id="CHEBI:29105"/>
        <note>catalytic</note>
    </ligand>
</feature>
<evidence type="ECO:0000256" key="10">
    <source>
        <dbReference type="SAM" id="Phobius"/>
    </source>
</evidence>
<dbReference type="PROSITE" id="PS01186">
    <property type="entry name" value="EGF_2"/>
    <property type="match status" value="1"/>
</dbReference>
<dbReference type="PROSITE" id="PS50214">
    <property type="entry name" value="DISINTEGRIN_2"/>
    <property type="match status" value="1"/>
</dbReference>
<keyword evidence="7" id="KW-0245">EGF-like domain</keyword>
<proteinExistence type="predicted"/>
<evidence type="ECO:0000259" key="13">
    <source>
        <dbReference type="PROSITE" id="PS50214"/>
    </source>
</evidence>
<evidence type="ECO:0000256" key="5">
    <source>
        <dbReference type="ARBA" id="ARBA00023157"/>
    </source>
</evidence>
<evidence type="ECO:0000256" key="1">
    <source>
        <dbReference type="ARBA" id="ARBA00004479"/>
    </source>
</evidence>
<keyword evidence="3 10" id="KW-1133">Transmembrane helix</keyword>
<accession>A0A147BMU7</accession>
<dbReference type="InterPro" id="IPR001762">
    <property type="entry name" value="Disintegrin_dom"/>
</dbReference>
<feature type="compositionally biased region" description="Low complexity" evidence="9">
    <location>
        <begin position="1089"/>
        <end position="1098"/>
    </location>
</feature>
<feature type="domain" description="Peptidase M12B" evidence="14">
    <location>
        <begin position="255"/>
        <end position="455"/>
    </location>
</feature>
<dbReference type="InterPro" id="IPR034027">
    <property type="entry name" value="Reprolysin_adamalysin"/>
</dbReference>
<feature type="region of interest" description="Disordered" evidence="9">
    <location>
        <begin position="951"/>
        <end position="1123"/>
    </location>
</feature>
<feature type="disulfide bond" evidence="7">
    <location>
        <begin position="723"/>
        <end position="732"/>
    </location>
</feature>
<comment type="caution">
    <text evidence="7">Lacks conserved residue(s) required for the propagation of feature annotation.</text>
</comment>
<dbReference type="SUPFAM" id="SSF55486">
    <property type="entry name" value="Metalloproteases ('zincins'), catalytic domain"/>
    <property type="match status" value="1"/>
</dbReference>
<evidence type="ECO:0000259" key="14">
    <source>
        <dbReference type="PROSITE" id="PS50215"/>
    </source>
</evidence>
<dbReference type="CDD" id="cd04269">
    <property type="entry name" value="ZnMc_adamalysin_II_like"/>
    <property type="match status" value="1"/>
</dbReference>